<evidence type="ECO:0000313" key="9">
    <source>
        <dbReference type="EMBL" id="CAH1450773.1"/>
    </source>
</evidence>
<dbReference type="SUPFAM" id="SSF53098">
    <property type="entry name" value="Ribonuclease H-like"/>
    <property type="match status" value="1"/>
</dbReference>
<comment type="similarity">
    <text evidence="7">Belongs to the exonuclease superfamily. TREX family.</text>
</comment>
<dbReference type="AlphaFoldDB" id="A0AAU9PK97"/>
<keyword evidence="4" id="KW-0378">Hydrolase</keyword>
<feature type="domain" description="Exonuclease" evidence="8">
    <location>
        <begin position="1"/>
        <end position="124"/>
    </location>
</feature>
<gene>
    <name evidence="9" type="ORF">LVIROSA_LOCUS36178</name>
</gene>
<keyword evidence="5" id="KW-0269">Exonuclease</keyword>
<sequence length="151" mass="16993">MVNRPGIPRMKDLIPILIDYVESRQKPGGQTLFIAHNGKAFDVPFLISEFNRCSFEIPPDWEFADTMTLAREIMKVEGSKLSSKSLQALREYYGIPVIGKAHRAMADVNVLALVLQRMTCDLKLTVSGLLENYAFTASELSNNSKKKKNSR</sequence>
<dbReference type="InterPro" id="IPR013520">
    <property type="entry name" value="Ribonucl_H"/>
</dbReference>
<evidence type="ECO:0000256" key="2">
    <source>
        <dbReference type="ARBA" id="ARBA00022722"/>
    </source>
</evidence>
<keyword evidence="10" id="KW-1185">Reference proteome</keyword>
<comment type="cofactor">
    <cofactor evidence="1">
        <name>Mg(2+)</name>
        <dbReference type="ChEBI" id="CHEBI:18420"/>
    </cofactor>
</comment>
<evidence type="ECO:0000256" key="3">
    <source>
        <dbReference type="ARBA" id="ARBA00022723"/>
    </source>
</evidence>
<dbReference type="InterPro" id="IPR036397">
    <property type="entry name" value="RNaseH_sf"/>
</dbReference>
<name>A0AAU9PK97_9ASTR</name>
<dbReference type="InterPro" id="IPR040393">
    <property type="entry name" value="TREX1/2"/>
</dbReference>
<dbReference type="SMART" id="SM00479">
    <property type="entry name" value="EXOIII"/>
    <property type="match status" value="1"/>
</dbReference>
<reference evidence="9 10" key="1">
    <citation type="submission" date="2022-01" db="EMBL/GenBank/DDBJ databases">
        <authorList>
            <person name="Xiong W."/>
            <person name="Schranz E."/>
        </authorList>
    </citation>
    <scope>NUCLEOTIDE SEQUENCE [LARGE SCALE GENOMIC DNA]</scope>
</reference>
<evidence type="ECO:0000256" key="7">
    <source>
        <dbReference type="ARBA" id="ARBA00025769"/>
    </source>
</evidence>
<keyword evidence="2" id="KW-0540">Nuclease</keyword>
<keyword evidence="3" id="KW-0479">Metal-binding</keyword>
<evidence type="ECO:0000256" key="4">
    <source>
        <dbReference type="ARBA" id="ARBA00022801"/>
    </source>
</evidence>
<dbReference type="InterPro" id="IPR012337">
    <property type="entry name" value="RNaseH-like_sf"/>
</dbReference>
<dbReference type="GO" id="GO:0008296">
    <property type="term" value="F:3'-5'-DNA exonuclease activity"/>
    <property type="evidence" value="ECO:0007669"/>
    <property type="project" value="TreeGrafter"/>
</dbReference>
<dbReference type="CDD" id="cd06127">
    <property type="entry name" value="DEDDh"/>
    <property type="match status" value="1"/>
</dbReference>
<evidence type="ECO:0000313" key="10">
    <source>
        <dbReference type="Proteomes" id="UP001157418"/>
    </source>
</evidence>
<evidence type="ECO:0000256" key="1">
    <source>
        <dbReference type="ARBA" id="ARBA00001946"/>
    </source>
</evidence>
<dbReference type="Pfam" id="PF00929">
    <property type="entry name" value="RNase_T"/>
    <property type="match status" value="1"/>
</dbReference>
<accession>A0AAU9PK97</accession>
<dbReference type="GO" id="GO:0005737">
    <property type="term" value="C:cytoplasm"/>
    <property type="evidence" value="ECO:0007669"/>
    <property type="project" value="TreeGrafter"/>
</dbReference>
<dbReference type="Gene3D" id="3.30.420.10">
    <property type="entry name" value="Ribonuclease H-like superfamily/Ribonuclease H"/>
    <property type="match status" value="1"/>
</dbReference>
<dbReference type="EMBL" id="CAKMRJ010005634">
    <property type="protein sequence ID" value="CAH1450773.1"/>
    <property type="molecule type" value="Genomic_DNA"/>
</dbReference>
<dbReference type="GO" id="GO:0046872">
    <property type="term" value="F:metal ion binding"/>
    <property type="evidence" value="ECO:0007669"/>
    <property type="project" value="UniProtKB-KW"/>
</dbReference>
<dbReference type="Proteomes" id="UP001157418">
    <property type="component" value="Unassembled WGS sequence"/>
</dbReference>
<dbReference type="PANTHER" id="PTHR13058:SF19">
    <property type="entry name" value="LD40940P"/>
    <property type="match status" value="1"/>
</dbReference>
<evidence type="ECO:0000256" key="5">
    <source>
        <dbReference type="ARBA" id="ARBA00022839"/>
    </source>
</evidence>
<organism evidence="9 10">
    <name type="scientific">Lactuca virosa</name>
    <dbReference type="NCBI Taxonomy" id="75947"/>
    <lineage>
        <taxon>Eukaryota</taxon>
        <taxon>Viridiplantae</taxon>
        <taxon>Streptophyta</taxon>
        <taxon>Embryophyta</taxon>
        <taxon>Tracheophyta</taxon>
        <taxon>Spermatophyta</taxon>
        <taxon>Magnoliopsida</taxon>
        <taxon>eudicotyledons</taxon>
        <taxon>Gunneridae</taxon>
        <taxon>Pentapetalae</taxon>
        <taxon>asterids</taxon>
        <taxon>campanulids</taxon>
        <taxon>Asterales</taxon>
        <taxon>Asteraceae</taxon>
        <taxon>Cichorioideae</taxon>
        <taxon>Cichorieae</taxon>
        <taxon>Lactucinae</taxon>
        <taxon>Lactuca</taxon>
    </lineage>
</organism>
<dbReference type="PANTHER" id="PTHR13058">
    <property type="entry name" value="THREE PRIME REPAIR EXONUCLEASE 1, 2"/>
    <property type="match status" value="1"/>
</dbReference>
<evidence type="ECO:0000256" key="6">
    <source>
        <dbReference type="ARBA" id="ARBA00022842"/>
    </source>
</evidence>
<dbReference type="GO" id="GO:0006308">
    <property type="term" value="P:DNA catabolic process"/>
    <property type="evidence" value="ECO:0007669"/>
    <property type="project" value="TreeGrafter"/>
</dbReference>
<keyword evidence="6" id="KW-0460">Magnesium</keyword>
<protein>
    <recommendedName>
        <fullName evidence="8">Exonuclease domain-containing protein</fullName>
    </recommendedName>
</protein>
<evidence type="ECO:0000259" key="8">
    <source>
        <dbReference type="SMART" id="SM00479"/>
    </source>
</evidence>
<dbReference type="GO" id="GO:0003676">
    <property type="term" value="F:nucleic acid binding"/>
    <property type="evidence" value="ECO:0007669"/>
    <property type="project" value="InterPro"/>
</dbReference>
<comment type="caution">
    <text evidence="9">The sequence shown here is derived from an EMBL/GenBank/DDBJ whole genome shotgun (WGS) entry which is preliminary data.</text>
</comment>
<proteinExistence type="inferred from homology"/>